<dbReference type="EMBL" id="HG937694">
    <property type="protein sequence ID" value="CDP36974.1"/>
    <property type="molecule type" value="Genomic_DNA"/>
</dbReference>
<feature type="region of interest" description="Disordered" evidence="2">
    <location>
        <begin position="286"/>
        <end position="389"/>
    </location>
</feature>
<feature type="compositionally biased region" description="Polar residues" evidence="2">
    <location>
        <begin position="374"/>
        <end position="389"/>
    </location>
</feature>
<feature type="region of interest" description="Disordered" evidence="2">
    <location>
        <begin position="849"/>
        <end position="979"/>
    </location>
</feature>
<feature type="compositionally biased region" description="Polar residues" evidence="2">
    <location>
        <begin position="347"/>
        <end position="364"/>
    </location>
</feature>
<evidence type="ECO:0000256" key="2">
    <source>
        <dbReference type="SAM" id="MobiDB-lite"/>
    </source>
</evidence>
<dbReference type="AlphaFoldDB" id="A0A060T849"/>
<feature type="compositionally biased region" description="Polar residues" evidence="2">
    <location>
        <begin position="314"/>
        <end position="325"/>
    </location>
</feature>
<feature type="compositionally biased region" description="Basic and acidic residues" evidence="2">
    <location>
        <begin position="944"/>
        <end position="956"/>
    </location>
</feature>
<evidence type="ECO:0000313" key="4">
    <source>
        <dbReference type="EMBL" id="CDP36974.1"/>
    </source>
</evidence>
<feature type="region of interest" description="Disordered" evidence="2">
    <location>
        <begin position="504"/>
        <end position="537"/>
    </location>
</feature>
<reference evidence="4" key="2">
    <citation type="submission" date="2014-06" db="EMBL/GenBank/DDBJ databases">
        <title>The complete genome of Blastobotrys (Arxula) adeninivorans LS3 - a yeast of biotechnological interest.</title>
        <authorList>
            <person name="Kunze G."/>
            <person name="Gaillardin C."/>
            <person name="Czernicka M."/>
            <person name="Durrens P."/>
            <person name="Martin T."/>
            <person name="Boer E."/>
            <person name="Gabaldon T."/>
            <person name="Cruz J."/>
            <person name="Talla E."/>
            <person name="Marck C."/>
            <person name="Goffeau A."/>
            <person name="Barbe V."/>
            <person name="Baret P."/>
            <person name="Baronian K."/>
            <person name="Beier S."/>
            <person name="Bleykasten C."/>
            <person name="Bode R."/>
            <person name="Casaregola S."/>
            <person name="Despons L."/>
            <person name="Fairhead C."/>
            <person name="Giersberg M."/>
            <person name="Gierski P."/>
            <person name="Hahnel U."/>
            <person name="Hartmann A."/>
            <person name="Jankowska D."/>
            <person name="Jubin C."/>
            <person name="Jung P."/>
            <person name="Lafontaine I."/>
            <person name="Leh-Louis V."/>
            <person name="Lemaire M."/>
            <person name="Marcet-Houben M."/>
            <person name="Mascher M."/>
            <person name="Morel G."/>
            <person name="Richard G.-F."/>
            <person name="Riechen J."/>
            <person name="Sacerdot C."/>
            <person name="Sarkar A."/>
            <person name="Savel G."/>
            <person name="Schacherer J."/>
            <person name="Sherman D."/>
            <person name="Straub M.-L."/>
            <person name="Stein N."/>
            <person name="Thierry A."/>
            <person name="Trautwein-Schult A."/>
            <person name="Westhof E."/>
            <person name="Worch S."/>
            <person name="Dujon B."/>
            <person name="Souciet J.-L."/>
            <person name="Wincker P."/>
            <person name="Scholz U."/>
            <person name="Neuveglise N."/>
        </authorList>
    </citation>
    <scope>NUCLEOTIDE SEQUENCE</scope>
    <source>
        <strain evidence="4">LS3</strain>
    </source>
</reference>
<dbReference type="InterPro" id="IPR005613">
    <property type="entry name" value="AIP3_C"/>
</dbReference>
<dbReference type="GO" id="GO:0005737">
    <property type="term" value="C:cytoplasm"/>
    <property type="evidence" value="ECO:0007669"/>
    <property type="project" value="TreeGrafter"/>
</dbReference>
<feature type="region of interest" description="Disordered" evidence="2">
    <location>
        <begin position="144"/>
        <end position="269"/>
    </location>
</feature>
<evidence type="ECO:0000256" key="1">
    <source>
        <dbReference type="ARBA" id="ARBA00023054"/>
    </source>
</evidence>
<dbReference type="InterPro" id="IPR051825">
    <property type="entry name" value="SRCIN1"/>
</dbReference>
<dbReference type="PhylomeDB" id="A0A060T849"/>
<evidence type="ECO:0000259" key="3">
    <source>
        <dbReference type="SMART" id="SM00806"/>
    </source>
</evidence>
<dbReference type="InterPro" id="IPR022782">
    <property type="entry name" value="AIP3-like_C"/>
</dbReference>
<name>A0A060T849_BLAAD</name>
<dbReference type="GO" id="GO:0051286">
    <property type="term" value="C:cell tip"/>
    <property type="evidence" value="ECO:0007669"/>
    <property type="project" value="TreeGrafter"/>
</dbReference>
<protein>
    <submittedName>
        <fullName evidence="4">ARAD1D00858p</fullName>
    </submittedName>
</protein>
<dbReference type="Pfam" id="PF03915">
    <property type="entry name" value="AIP3"/>
    <property type="match status" value="1"/>
</dbReference>
<keyword evidence="1" id="KW-0175">Coiled coil</keyword>
<organism evidence="4">
    <name type="scientific">Blastobotrys adeninivorans</name>
    <name type="common">Yeast</name>
    <name type="synonym">Arxula adeninivorans</name>
    <dbReference type="NCBI Taxonomy" id="409370"/>
    <lineage>
        <taxon>Eukaryota</taxon>
        <taxon>Fungi</taxon>
        <taxon>Dikarya</taxon>
        <taxon>Ascomycota</taxon>
        <taxon>Saccharomycotina</taxon>
        <taxon>Dipodascomycetes</taxon>
        <taxon>Dipodascales</taxon>
        <taxon>Trichomonascaceae</taxon>
        <taxon>Blastobotrys</taxon>
    </lineage>
</organism>
<feature type="compositionally biased region" description="Basic and acidic residues" evidence="2">
    <location>
        <begin position="518"/>
        <end position="528"/>
    </location>
</feature>
<accession>A0A060T849</accession>
<feature type="compositionally biased region" description="Basic and acidic residues" evidence="2">
    <location>
        <begin position="882"/>
        <end position="893"/>
    </location>
</feature>
<feature type="region of interest" description="Disordered" evidence="2">
    <location>
        <begin position="1"/>
        <end position="28"/>
    </location>
</feature>
<gene>
    <name evidence="4" type="ORF">GNLVRS02_ARAD1D00858g</name>
</gene>
<dbReference type="Gene3D" id="1.20.58.1540">
    <property type="entry name" value="Actin interacting protein 3, C-terminal domain"/>
    <property type="match status" value="1"/>
</dbReference>
<dbReference type="PANTHER" id="PTHR22741:SF10">
    <property type="entry name" value="COILED-COIL DOMAIN-CONTAINING PROTEIN CG32809"/>
    <property type="match status" value="1"/>
</dbReference>
<dbReference type="SMART" id="SM00806">
    <property type="entry name" value="AIP3"/>
    <property type="match status" value="1"/>
</dbReference>
<feature type="compositionally biased region" description="Basic and acidic residues" evidence="2">
    <location>
        <begin position="849"/>
        <end position="875"/>
    </location>
</feature>
<feature type="compositionally biased region" description="Low complexity" evidence="2">
    <location>
        <begin position="184"/>
        <end position="212"/>
    </location>
</feature>
<proteinExistence type="predicted"/>
<feature type="domain" description="Actin interacting protein 3 C-terminal" evidence="3">
    <location>
        <begin position="396"/>
        <end position="835"/>
    </location>
</feature>
<sequence length="979" mass="108180">MTDSRRPQAPQPPGHHGHTPVSAGPALARSPMSTIESTVTKLLVATKQLLECLTRWAKGEASEQDVSDIYVNLGNEFNLACRAFLSAGVEVADLGDVPQALRVILEKALSEDASQENLDRYLPSIREIIVNLLRQLKQKQALLRSNQPPHRGQPNLYKPQPGIPQPPASSSSAGSGPYPPGQPPSRQGSATRYQHQPPQQLQQHQQPQYGSRSDSKQHSHSHSGGSVSSNEDLSRANTNGSAGERSEPRRPPRGGAGNPLAALQRGEALERRASRRFSAYQFAKLANGGTGQSLSKSVPELPPLPAGERERLSRSSVLPTKSTHANLKPEFTATSTQGVDDVEENGHQSATSSSGPRFTSSFASRETKLPSSIGAENNANEDVNNQTQSDNPLSLYLQIGNRVKKVTIPRSELTFASLRLHFLDKFTYSPGGDVFPDIYIQDPRTGVRYELEESNFDDVREGTLLTLNIHETSSEDIKKHFDDSLSSLTRIISEANEKILERLSNQPSLGSHPIGHTSDLRLPEKDSKPSIAPQTDAATETKALDAMVSDKPAHSRPISEANLKQISDLRHDLSVVRQLSTSTFSDFRAQASSIMEKLQSLQSAAVLPVAGGSLRSYMESCHQKLSTDTDRLLTSVDDLQDIIEALRKDVAQRGVRHSLRQLDYVYKELTAAQKDLDAMERYISSERGGWKKIWEKELDAICEEQQFFKLQEELVADLQDDLKKAAETFSLVEQCSQEQLRSGKRPSQTVVVPVPVDGIVHAKDAVLSEVVALQPNHEQRVEAIERAEKLRKKELEMRGITDGFEEELGEFINENKLKKAGGIEETERRRKLREQQVLDEQLKNEAEAKVIREAERQRKRQEKESKKKKSKDGEKKKKKKSSAKEDKSSESKNNDIASDNEETLGKEQSEDSVPVEEKSHDPEANGAMDDRLDEENESPPTGESSEKEFADAREGLSADSEPTDGQGPPESNTTVDEPA</sequence>
<dbReference type="InterPro" id="IPR056279">
    <property type="entry name" value="Aip3p_Bud6_N"/>
</dbReference>
<dbReference type="Pfam" id="PF23153">
    <property type="entry name" value="Aip3p_Bud6_N"/>
    <property type="match status" value="1"/>
</dbReference>
<feature type="compositionally biased region" description="Basic and acidic residues" evidence="2">
    <location>
        <begin position="903"/>
        <end position="923"/>
    </location>
</feature>
<reference evidence="4" key="1">
    <citation type="submission" date="2014-02" db="EMBL/GenBank/DDBJ databases">
        <authorList>
            <person name="Genoscope - CEA"/>
        </authorList>
    </citation>
    <scope>NUCLEOTIDE SEQUENCE</scope>
    <source>
        <strain evidence="4">LS3</strain>
    </source>
</reference>
<dbReference type="PANTHER" id="PTHR22741">
    <property type="entry name" value="P140CAP/SNIP-RELATED"/>
    <property type="match status" value="1"/>
</dbReference>
<dbReference type="GO" id="GO:0005519">
    <property type="term" value="F:cytoskeletal regulatory protein binding"/>
    <property type="evidence" value="ECO:0007669"/>
    <property type="project" value="InterPro"/>
</dbReference>
<feature type="compositionally biased region" description="Polar residues" evidence="2">
    <location>
        <begin position="969"/>
        <end position="979"/>
    </location>
</feature>
<dbReference type="GO" id="GO:0030010">
    <property type="term" value="P:establishment of cell polarity"/>
    <property type="evidence" value="ECO:0007669"/>
    <property type="project" value="TreeGrafter"/>
</dbReference>